<feature type="compositionally biased region" description="Basic and acidic residues" evidence="8">
    <location>
        <begin position="379"/>
        <end position="404"/>
    </location>
</feature>
<keyword evidence="4 9" id="KW-0812">Transmembrane</keyword>
<reference evidence="11 12" key="1">
    <citation type="journal article" date="2018" name="Sci. Rep.">
        <title>Comparative genomics provides insights into the lifestyle and reveals functional heterogeneity of dark septate endophytic fungi.</title>
        <authorList>
            <person name="Knapp D.G."/>
            <person name="Nemeth J.B."/>
            <person name="Barry K."/>
            <person name="Hainaut M."/>
            <person name="Henrissat B."/>
            <person name="Johnson J."/>
            <person name="Kuo A."/>
            <person name="Lim J.H.P."/>
            <person name="Lipzen A."/>
            <person name="Nolan M."/>
            <person name="Ohm R.A."/>
            <person name="Tamas L."/>
            <person name="Grigoriev I.V."/>
            <person name="Spatafora J.W."/>
            <person name="Nagy L.G."/>
            <person name="Kovacs G.M."/>
        </authorList>
    </citation>
    <scope>NUCLEOTIDE SEQUENCE [LARGE SCALE GENOMIC DNA]</scope>
    <source>
        <strain evidence="11 12">DSE2036</strain>
    </source>
</reference>
<keyword evidence="6" id="KW-0406">Ion transport</keyword>
<dbReference type="InterPro" id="IPR058533">
    <property type="entry name" value="Cation_efflux_TM"/>
</dbReference>
<dbReference type="FunFam" id="3.30.70.1350:FF:000010">
    <property type="entry name" value="Cation efflux family protein, putative"/>
    <property type="match status" value="1"/>
</dbReference>
<feature type="region of interest" description="Disordered" evidence="8">
    <location>
        <begin position="1"/>
        <end position="29"/>
    </location>
</feature>
<dbReference type="GO" id="GO:0016020">
    <property type="term" value="C:membrane"/>
    <property type="evidence" value="ECO:0007669"/>
    <property type="project" value="UniProtKB-SubCell"/>
</dbReference>
<dbReference type="NCBIfam" id="TIGR01297">
    <property type="entry name" value="CDF"/>
    <property type="match status" value="1"/>
</dbReference>
<dbReference type="GO" id="GO:0098771">
    <property type="term" value="P:inorganic ion homeostasis"/>
    <property type="evidence" value="ECO:0007669"/>
    <property type="project" value="UniProtKB-ARBA"/>
</dbReference>
<keyword evidence="3" id="KW-0813">Transport</keyword>
<comment type="similarity">
    <text evidence="2">Belongs to the cation diffusion facilitator (CDF) transporter (TC 2.A.4) family. SLC30A subfamily.</text>
</comment>
<evidence type="ECO:0000256" key="5">
    <source>
        <dbReference type="ARBA" id="ARBA00022989"/>
    </source>
</evidence>
<evidence type="ECO:0000313" key="11">
    <source>
        <dbReference type="EMBL" id="PVI00713.1"/>
    </source>
</evidence>
<evidence type="ECO:0000256" key="8">
    <source>
        <dbReference type="SAM" id="MobiDB-lite"/>
    </source>
</evidence>
<dbReference type="SUPFAM" id="SSF161111">
    <property type="entry name" value="Cation efflux protein transmembrane domain-like"/>
    <property type="match status" value="1"/>
</dbReference>
<dbReference type="Gene3D" id="1.20.1510.10">
    <property type="entry name" value="Cation efflux protein transmembrane domain"/>
    <property type="match status" value="1"/>
</dbReference>
<dbReference type="GO" id="GO:0030003">
    <property type="term" value="P:intracellular monoatomic cation homeostasis"/>
    <property type="evidence" value="ECO:0007669"/>
    <property type="project" value="UniProtKB-ARBA"/>
</dbReference>
<evidence type="ECO:0000256" key="3">
    <source>
        <dbReference type="ARBA" id="ARBA00022448"/>
    </source>
</evidence>
<dbReference type="PANTHER" id="PTHR43840">
    <property type="entry name" value="MITOCHONDRIAL METAL TRANSPORTER 1-RELATED"/>
    <property type="match status" value="1"/>
</dbReference>
<keyword evidence="12" id="KW-1185">Reference proteome</keyword>
<feature type="transmembrane region" description="Helical" evidence="9">
    <location>
        <begin position="114"/>
        <end position="136"/>
    </location>
</feature>
<dbReference type="GO" id="GO:0008324">
    <property type="term" value="F:monoatomic cation transmembrane transporter activity"/>
    <property type="evidence" value="ECO:0007669"/>
    <property type="project" value="InterPro"/>
</dbReference>
<keyword evidence="5 9" id="KW-1133">Transmembrane helix</keyword>
<evidence type="ECO:0000256" key="9">
    <source>
        <dbReference type="SAM" id="Phobius"/>
    </source>
</evidence>
<keyword evidence="7 9" id="KW-0472">Membrane</keyword>
<feature type="transmembrane region" description="Helical" evidence="9">
    <location>
        <begin position="45"/>
        <end position="64"/>
    </location>
</feature>
<proteinExistence type="inferred from homology"/>
<evidence type="ECO:0000256" key="7">
    <source>
        <dbReference type="ARBA" id="ARBA00023136"/>
    </source>
</evidence>
<dbReference type="FunFam" id="1.20.1510.10:FF:000013">
    <property type="entry name" value="Cation efflux family protein"/>
    <property type="match status" value="1"/>
</dbReference>
<feature type="region of interest" description="Disordered" evidence="8">
    <location>
        <begin position="362"/>
        <end position="404"/>
    </location>
</feature>
<dbReference type="Pfam" id="PF01545">
    <property type="entry name" value="Cation_efflux"/>
    <property type="match status" value="1"/>
</dbReference>
<protein>
    <submittedName>
        <fullName evidence="11">Mitochondrial metal transporter 2</fullName>
    </submittedName>
</protein>
<dbReference type="OrthoDB" id="435980at2759"/>
<evidence type="ECO:0000256" key="4">
    <source>
        <dbReference type="ARBA" id="ARBA00022692"/>
    </source>
</evidence>
<organism evidence="11 12">
    <name type="scientific">Periconia macrospinosa</name>
    <dbReference type="NCBI Taxonomy" id="97972"/>
    <lineage>
        <taxon>Eukaryota</taxon>
        <taxon>Fungi</taxon>
        <taxon>Dikarya</taxon>
        <taxon>Ascomycota</taxon>
        <taxon>Pezizomycotina</taxon>
        <taxon>Dothideomycetes</taxon>
        <taxon>Pleosporomycetidae</taxon>
        <taxon>Pleosporales</taxon>
        <taxon>Massarineae</taxon>
        <taxon>Periconiaceae</taxon>
        <taxon>Periconia</taxon>
    </lineage>
</organism>
<evidence type="ECO:0000256" key="6">
    <source>
        <dbReference type="ARBA" id="ARBA00023065"/>
    </source>
</evidence>
<evidence type="ECO:0000256" key="1">
    <source>
        <dbReference type="ARBA" id="ARBA00004141"/>
    </source>
</evidence>
<dbReference type="AlphaFoldDB" id="A0A2V1DR29"/>
<feature type="domain" description="Cation efflux protein transmembrane" evidence="10">
    <location>
        <begin position="45"/>
        <end position="261"/>
    </location>
</feature>
<feature type="compositionally biased region" description="Basic residues" evidence="8">
    <location>
        <begin position="11"/>
        <end position="25"/>
    </location>
</feature>
<accession>A0A2V1DR29</accession>
<evidence type="ECO:0000256" key="2">
    <source>
        <dbReference type="ARBA" id="ARBA00008873"/>
    </source>
</evidence>
<dbReference type="GO" id="GO:0005739">
    <property type="term" value="C:mitochondrion"/>
    <property type="evidence" value="ECO:0007669"/>
    <property type="project" value="UniProtKB-ARBA"/>
</dbReference>
<evidence type="ECO:0000259" key="10">
    <source>
        <dbReference type="Pfam" id="PF01545"/>
    </source>
</evidence>
<evidence type="ECO:0000313" key="12">
    <source>
        <dbReference type="Proteomes" id="UP000244855"/>
    </source>
</evidence>
<sequence>MSTTETQTRTHVGHAHGHGHGHHHHDNTYLVSKNKNDAGVRITRIGLFVNLGMAIGKGAGGYFFHSQALVADAVHSLTDLVSDIMTLATVSWSLKPPSERFPSGYGKVESLGSLGVSGILLGGGVMMGWAALIALAQHIFPEAMEIAAQWGLMPHSHHHHGVGEMGPSIHAAWLAGGSILIKEWLYRATLKVANERKSSVLASNAYHHRVDSLTAFVALLMIAGSNVLTNASWMDPVGGLVISLMVIQAGLGNTKAALYELADVGVEEEMRQNVQQAATKALADFNSSSASDVQVRHVQGIKSGQNYLMDIELGAPASWTIEQTRGVESLVRERVGAKVRGVKKVRVRFVANTSDQPDFMDEFIQAKDGSSLSPEPEVDQDHQEHDHNHSHGSKDAEKSAKKRR</sequence>
<dbReference type="Proteomes" id="UP000244855">
    <property type="component" value="Unassembled WGS sequence"/>
</dbReference>
<dbReference type="STRING" id="97972.A0A2V1DR29"/>
<name>A0A2V1DR29_9PLEO</name>
<gene>
    <name evidence="11" type="ORF">DM02DRAFT_642290</name>
</gene>
<dbReference type="InterPro" id="IPR002524">
    <property type="entry name" value="Cation_efflux"/>
</dbReference>
<comment type="subcellular location">
    <subcellularLocation>
        <location evidence="1">Membrane</location>
        <topology evidence="1">Multi-pass membrane protein</topology>
    </subcellularLocation>
</comment>
<dbReference type="EMBL" id="KZ805369">
    <property type="protein sequence ID" value="PVI00713.1"/>
    <property type="molecule type" value="Genomic_DNA"/>
</dbReference>
<dbReference type="PANTHER" id="PTHR43840:SF15">
    <property type="entry name" value="MITOCHONDRIAL METAL TRANSPORTER 1-RELATED"/>
    <property type="match status" value="1"/>
</dbReference>
<dbReference type="InterPro" id="IPR050291">
    <property type="entry name" value="CDF_Transporter"/>
</dbReference>
<feature type="compositionally biased region" description="Polar residues" evidence="8">
    <location>
        <begin position="1"/>
        <end position="10"/>
    </location>
</feature>
<dbReference type="InterPro" id="IPR027469">
    <property type="entry name" value="Cation_efflux_TMD_sf"/>
</dbReference>